<sequence>MNFGLEAIVLWSRKNELRKLDFKRNKINVITGGSQTGKSTLLKIFDYCFLASEHNIPHDIINDNVSWYGIKFYINNKNYFLARKSPSERGVSDEYYFSSLGVIPEIIKTNIKEDVLKGIIASEFGLDERVKLPFGGSSLRAGSKVSFRYFFLFNMISDDIIINSKNFFDKQEIPRYREALPRVFDLALGIDDLNNILAQEKKDSLLKDILKWEKREKLLNEGRNSFDFEVRNIASKAVAYGLISQVDTNILPIDLYSLLENTKTIPDYDFSTKRREEINSRLFIINKQLKECSQFNDDYSNYKKILKNSRDSLKPIEALVKRSNEVVKSEVFDELISALKLDLSNIKKEIQAKQPVESQINSEIIRLKVEKEKLMYELQVLPEAPQSFLELQNKWEFIGEAKGKLSIYTQLESNKLSNNLPEINDIENEYNSINVKNVEDERVATIGLIDEVATELMQQVNGALDNYANWYASFNYKDKKIQLRKPKSTLIENIGSSSNHMFLHLIHFLSLHEVAINKGSKFVPSFLIIDQPSRPYWGDDGASKDVKYSDQEKIKIAFQLLNNFIDTVNINYKHEFQILMFEHVPSIMFKGLNNIHLLDPFRGGNALIPENWYKE</sequence>
<proteinExistence type="predicted"/>
<organism evidence="1 2">
    <name type="scientific">Acinetobacter pittii</name>
    <name type="common">Acinetobacter genomosp. 3</name>
    <dbReference type="NCBI Taxonomy" id="48296"/>
    <lineage>
        <taxon>Bacteria</taxon>
        <taxon>Pseudomonadati</taxon>
        <taxon>Pseudomonadota</taxon>
        <taxon>Gammaproteobacteria</taxon>
        <taxon>Moraxellales</taxon>
        <taxon>Moraxellaceae</taxon>
        <taxon>Acinetobacter</taxon>
        <taxon>Acinetobacter calcoaceticus/baumannii complex</taxon>
    </lineage>
</organism>
<evidence type="ECO:0000313" key="1">
    <source>
        <dbReference type="EMBL" id="USU93218.1"/>
    </source>
</evidence>
<dbReference type="InterPro" id="IPR022205">
    <property type="entry name" value="DUF3732"/>
</dbReference>
<protein>
    <submittedName>
        <fullName evidence="1">DUF3732 domain-containing protein</fullName>
    </submittedName>
</protein>
<dbReference type="Proteomes" id="UP001055514">
    <property type="component" value="Chromosome"/>
</dbReference>
<evidence type="ECO:0000313" key="2">
    <source>
        <dbReference type="Proteomes" id="UP001055514"/>
    </source>
</evidence>
<dbReference type="EMBL" id="CP095407">
    <property type="protein sequence ID" value="USU93218.1"/>
    <property type="molecule type" value="Genomic_DNA"/>
</dbReference>
<gene>
    <name evidence="1" type="ORF">MWH18_12690</name>
</gene>
<dbReference type="AlphaFoldDB" id="A0AAE9S7F5"/>
<reference evidence="1" key="1">
    <citation type="submission" date="2022-04" db="EMBL/GenBank/DDBJ databases">
        <title>Emergence of ST220 Acinetobacter pittii strain in bloodstream infection, which co-producing chromosomal NDM-1 and OXA-820 carbapenemases.</title>
        <authorList>
            <person name="Tian C."/>
            <person name="Xing M."/>
            <person name="Fu L."/>
            <person name="Xia D."/>
        </authorList>
    </citation>
    <scope>NUCLEOTIDE SEQUENCE</scope>
    <source>
        <strain evidence="1">TCM</strain>
    </source>
</reference>
<dbReference type="Pfam" id="PF12532">
    <property type="entry name" value="DUF3732"/>
    <property type="match status" value="1"/>
</dbReference>
<name>A0AAE9S7F5_ACIPI</name>
<dbReference type="RefSeq" id="WP_126117618.1">
    <property type="nucleotide sequence ID" value="NZ_CP029610.1"/>
</dbReference>
<accession>A0AAE9S7F5</accession>